<feature type="region of interest" description="Disordered" evidence="1">
    <location>
        <begin position="673"/>
        <end position="697"/>
    </location>
</feature>
<feature type="compositionally biased region" description="Polar residues" evidence="1">
    <location>
        <begin position="494"/>
        <end position="505"/>
    </location>
</feature>
<feature type="compositionally biased region" description="Pro residues" evidence="1">
    <location>
        <begin position="428"/>
        <end position="440"/>
    </location>
</feature>
<sequence>MEEAIKLLVFDFINFISFLKKQPNVPKSWLSRIKRLELKCDNLGLTSKSTPESPPVINLPHSVPDSSGSNNSTTLSPKSSAPVVVDVNYVSEFDKDDLSLIGPNLNEESSTGHHHHLNSTAKGNAISKWSLKPEECDRDLLMEHSIKIGKVYVKNFKNLISSTLGKKVEKTALLTNDFRFLLYKPYKAKIDIVLDIRGALIQNNKLKRRRFTISCSTDKMETMEFEASDEQERDAWVYVLYQASKGKKSNDKDSSSNKNEDDIYQKVQEYNNYNLIEDDDDMNFDGSDMSDPDDEFQIYKTQISNRPVEPGDYRLVDDDTDEDFEDDIDFDQGEIDLLPSPPTPNQAESQYEFEDTSSYTSSSSDSSLSLCSPVDTSEFIEEPPSLPLKNQGPLKGPTDIPPRSKCLLKSKVQPPPCPLDDFDDEDFPPPPSPELPPELPPKNRTLDRKASTKKKSKILSNRGSLPIESSLKPHSKRDSSHGFHSNSSEEHASQRSSLMSTSSAEVTEIIRSRHSTGDKRPDPPPIPEEPSPKTKSKMKISMPKKFFKNSNNSKSYDINPQSHPSSDLPLPSPTNPPPPARLNSMEEIKRELAEKIQQRNKRMQLRRDNNLDDIKSIASSETKDIEFLGKKPSQVIASPAGVKPQVLKPKPLLGNGYTVGKVTLSSSSNVCSNKNISSAMTHDPPQRDPKNQRQGAKLNEVQQKMEFMNMTEGFTSDEEDDFSD</sequence>
<dbReference type="Gene3D" id="2.30.29.30">
    <property type="entry name" value="Pleckstrin-homology domain (PH domain)/Phosphotyrosine-binding domain (PTB)"/>
    <property type="match status" value="1"/>
</dbReference>
<feature type="region of interest" description="Disordered" evidence="1">
    <location>
        <begin position="275"/>
        <end position="294"/>
    </location>
</feature>
<organism evidence="3">
    <name type="scientific">Lepeophtheirus salmonis</name>
    <name type="common">Salmon louse</name>
    <name type="synonym">Caligus salmonis</name>
    <dbReference type="NCBI Taxonomy" id="72036"/>
    <lineage>
        <taxon>Eukaryota</taxon>
        <taxon>Metazoa</taxon>
        <taxon>Ecdysozoa</taxon>
        <taxon>Arthropoda</taxon>
        <taxon>Crustacea</taxon>
        <taxon>Multicrustacea</taxon>
        <taxon>Hexanauplia</taxon>
        <taxon>Copepoda</taxon>
        <taxon>Siphonostomatoida</taxon>
        <taxon>Caligidae</taxon>
        <taxon>Lepeophtheirus</taxon>
    </lineage>
</organism>
<feature type="domain" description="PH" evidence="2">
    <location>
        <begin position="211"/>
        <end position="245"/>
    </location>
</feature>
<reference evidence="3" key="1">
    <citation type="submission" date="2014-05" db="EMBL/GenBank/DDBJ databases">
        <authorList>
            <person name="Chronopoulou M."/>
        </authorList>
    </citation>
    <scope>NUCLEOTIDE SEQUENCE</scope>
    <source>
        <tissue evidence="3">Whole organism</tissue>
    </source>
</reference>
<dbReference type="InterPro" id="IPR001849">
    <property type="entry name" value="PH_domain"/>
</dbReference>
<dbReference type="EMBL" id="HACA01024685">
    <property type="protein sequence ID" value="CDW42046.1"/>
    <property type="molecule type" value="Transcribed_RNA"/>
</dbReference>
<feature type="compositionally biased region" description="Low complexity" evidence="1">
    <location>
        <begin position="548"/>
        <end position="569"/>
    </location>
</feature>
<feature type="compositionally biased region" description="Low complexity" evidence="1">
    <location>
        <begin position="356"/>
        <end position="372"/>
    </location>
</feature>
<dbReference type="AlphaFoldDB" id="A0A0K2UWG9"/>
<name>A0A0K2UWG9_LEPSM</name>
<dbReference type="SMART" id="SM00233">
    <property type="entry name" value="PH"/>
    <property type="match status" value="1"/>
</dbReference>
<dbReference type="InterPro" id="IPR011993">
    <property type="entry name" value="PH-like_dom_sf"/>
</dbReference>
<feature type="compositionally biased region" description="Acidic residues" evidence="1">
    <location>
        <begin position="276"/>
        <end position="294"/>
    </location>
</feature>
<accession>A0A0K2UWG9</accession>
<evidence type="ECO:0000259" key="2">
    <source>
        <dbReference type="PROSITE" id="PS50003"/>
    </source>
</evidence>
<dbReference type="PROSITE" id="PS50003">
    <property type="entry name" value="PH_DOMAIN"/>
    <property type="match status" value="1"/>
</dbReference>
<feature type="compositionally biased region" description="Basic and acidic residues" evidence="1">
    <location>
        <begin position="508"/>
        <end position="522"/>
    </location>
</feature>
<feature type="compositionally biased region" description="Basic and acidic residues" evidence="1">
    <location>
        <begin position="476"/>
        <end position="493"/>
    </location>
</feature>
<feature type="region of interest" description="Disordered" evidence="1">
    <location>
        <begin position="301"/>
        <end position="582"/>
    </location>
</feature>
<feature type="region of interest" description="Disordered" evidence="1">
    <location>
        <begin position="44"/>
        <end position="79"/>
    </location>
</feature>
<proteinExistence type="predicted"/>
<feature type="compositionally biased region" description="Acidic residues" evidence="1">
    <location>
        <begin position="318"/>
        <end position="334"/>
    </location>
</feature>
<protein>
    <recommendedName>
        <fullName evidence="2">PH domain-containing protein</fullName>
    </recommendedName>
</protein>
<feature type="compositionally biased region" description="Polar residues" evidence="1">
    <location>
        <begin position="64"/>
        <end position="79"/>
    </location>
</feature>
<dbReference type="SUPFAM" id="SSF50729">
    <property type="entry name" value="PH domain-like"/>
    <property type="match status" value="1"/>
</dbReference>
<evidence type="ECO:0000256" key="1">
    <source>
        <dbReference type="SAM" id="MobiDB-lite"/>
    </source>
</evidence>
<feature type="compositionally biased region" description="Pro residues" evidence="1">
    <location>
        <begin position="570"/>
        <end position="580"/>
    </location>
</feature>
<evidence type="ECO:0000313" key="3">
    <source>
        <dbReference type="EMBL" id="CDW42046.1"/>
    </source>
</evidence>